<dbReference type="EMBL" id="JACHWR010000002">
    <property type="protein sequence ID" value="MBB3043247.1"/>
    <property type="molecule type" value="Genomic_DNA"/>
</dbReference>
<evidence type="ECO:0000259" key="5">
    <source>
        <dbReference type="PROSITE" id="PS50977"/>
    </source>
</evidence>
<keyword evidence="2 4" id="KW-0238">DNA-binding</keyword>
<feature type="DNA-binding region" description="H-T-H motif" evidence="4">
    <location>
        <begin position="37"/>
        <end position="56"/>
    </location>
</feature>
<dbReference type="Pfam" id="PF00440">
    <property type="entry name" value="TetR_N"/>
    <property type="match status" value="1"/>
</dbReference>
<organism evidence="6 7">
    <name type="scientific">Nocardioides soli</name>
    <dbReference type="NCBI Taxonomy" id="1036020"/>
    <lineage>
        <taxon>Bacteria</taxon>
        <taxon>Bacillati</taxon>
        <taxon>Actinomycetota</taxon>
        <taxon>Actinomycetes</taxon>
        <taxon>Propionibacteriales</taxon>
        <taxon>Nocardioidaceae</taxon>
        <taxon>Nocardioides</taxon>
    </lineage>
</organism>
<dbReference type="SUPFAM" id="SSF46689">
    <property type="entry name" value="Homeodomain-like"/>
    <property type="match status" value="1"/>
</dbReference>
<keyword evidence="3" id="KW-0804">Transcription</keyword>
<sequence length="217" mass="24013">MPRIIGGSLGEHREQMRSRIFSAFTDLLETSGYDALTLADLASRVGVGRTAMYNYYSDKESLLLDYTADVTERYLGSLQRELAQVPNPVDQLRTYIRMQIEEFATQHVPVNMAAALSEEGRRDMRAHVMPLFGTLRGILEAGIAERYLLPGDIGLMLQLVSGTVSGRWTAELRGDDLDLAVEEATGFVLRGLGARIGKDGRPRRLPGPARQDAFEPA</sequence>
<dbReference type="PROSITE" id="PS50977">
    <property type="entry name" value="HTH_TETR_2"/>
    <property type="match status" value="1"/>
</dbReference>
<gene>
    <name evidence="6" type="ORF">FHU40_003065</name>
</gene>
<dbReference type="GO" id="GO:0003700">
    <property type="term" value="F:DNA-binding transcription factor activity"/>
    <property type="evidence" value="ECO:0007669"/>
    <property type="project" value="TreeGrafter"/>
</dbReference>
<evidence type="ECO:0000313" key="7">
    <source>
        <dbReference type="Proteomes" id="UP000589626"/>
    </source>
</evidence>
<dbReference type="InterPro" id="IPR036271">
    <property type="entry name" value="Tet_transcr_reg_TetR-rel_C_sf"/>
</dbReference>
<dbReference type="SUPFAM" id="SSF48498">
    <property type="entry name" value="Tetracyclin repressor-like, C-terminal domain"/>
    <property type="match status" value="1"/>
</dbReference>
<dbReference type="InterPro" id="IPR001647">
    <property type="entry name" value="HTH_TetR"/>
</dbReference>
<evidence type="ECO:0000256" key="2">
    <source>
        <dbReference type="ARBA" id="ARBA00023125"/>
    </source>
</evidence>
<dbReference type="Gene3D" id="1.10.357.10">
    <property type="entry name" value="Tetracycline Repressor, domain 2"/>
    <property type="match status" value="1"/>
</dbReference>
<dbReference type="AlphaFoldDB" id="A0A7W4Z1V1"/>
<evidence type="ECO:0000256" key="3">
    <source>
        <dbReference type="ARBA" id="ARBA00023163"/>
    </source>
</evidence>
<reference evidence="6 7" key="1">
    <citation type="submission" date="2020-08" db="EMBL/GenBank/DDBJ databases">
        <title>Sequencing the genomes of 1000 actinobacteria strains.</title>
        <authorList>
            <person name="Klenk H.-P."/>
        </authorList>
    </citation>
    <scope>NUCLEOTIDE SEQUENCE [LARGE SCALE GENOMIC DNA]</scope>
    <source>
        <strain evidence="6 7">DSM 105498</strain>
    </source>
</reference>
<keyword evidence="1" id="KW-0805">Transcription regulation</keyword>
<comment type="caution">
    <text evidence="6">The sequence shown here is derived from an EMBL/GenBank/DDBJ whole genome shotgun (WGS) entry which is preliminary data.</text>
</comment>
<name>A0A7W4Z1V1_9ACTN</name>
<evidence type="ECO:0000256" key="1">
    <source>
        <dbReference type="ARBA" id="ARBA00023015"/>
    </source>
</evidence>
<dbReference type="RefSeq" id="WP_183593125.1">
    <property type="nucleotide sequence ID" value="NZ_JACHWR010000002.1"/>
</dbReference>
<dbReference type="PANTHER" id="PTHR30055">
    <property type="entry name" value="HTH-TYPE TRANSCRIPTIONAL REGULATOR RUTR"/>
    <property type="match status" value="1"/>
</dbReference>
<dbReference type="PRINTS" id="PR00455">
    <property type="entry name" value="HTHTETR"/>
</dbReference>
<dbReference type="Proteomes" id="UP000589626">
    <property type="component" value="Unassembled WGS sequence"/>
</dbReference>
<dbReference type="GO" id="GO:0000976">
    <property type="term" value="F:transcription cis-regulatory region binding"/>
    <property type="evidence" value="ECO:0007669"/>
    <property type="project" value="TreeGrafter"/>
</dbReference>
<evidence type="ECO:0000256" key="4">
    <source>
        <dbReference type="PROSITE-ProRule" id="PRU00335"/>
    </source>
</evidence>
<accession>A0A7W4Z1V1</accession>
<protein>
    <submittedName>
        <fullName evidence="6">AcrR family transcriptional regulator</fullName>
    </submittedName>
</protein>
<feature type="domain" description="HTH tetR-type" evidence="5">
    <location>
        <begin position="14"/>
        <end position="74"/>
    </location>
</feature>
<evidence type="ECO:0000313" key="6">
    <source>
        <dbReference type="EMBL" id="MBB3043247.1"/>
    </source>
</evidence>
<keyword evidence="7" id="KW-1185">Reference proteome</keyword>
<proteinExistence type="predicted"/>
<dbReference type="InterPro" id="IPR009057">
    <property type="entry name" value="Homeodomain-like_sf"/>
</dbReference>
<dbReference type="InterPro" id="IPR050109">
    <property type="entry name" value="HTH-type_TetR-like_transc_reg"/>
</dbReference>
<dbReference type="PANTHER" id="PTHR30055:SF234">
    <property type="entry name" value="HTH-TYPE TRANSCRIPTIONAL REGULATOR BETI"/>
    <property type="match status" value="1"/>
</dbReference>